<feature type="compositionally biased region" description="Polar residues" evidence="1">
    <location>
        <begin position="79"/>
        <end position="91"/>
    </location>
</feature>
<feature type="region of interest" description="Disordered" evidence="1">
    <location>
        <begin position="72"/>
        <end position="99"/>
    </location>
</feature>
<sequence length="166" mass="17848">MVRERTAERLATRKCKTYGAYTRSILEASSPLGLTHVYTVLHGCICLQTSAKRCAEVNLSNSVIPASGLADTEVPSLSRPESGTQLKSPTMTHGALPGTKEGSVLKKSRLAEGRLGAHTLQMAMLPCGYLNRILVRNSMYTTETGIGISLHKGADMLFIQEMPAIG</sequence>
<dbReference type="Proteomes" id="UP000230750">
    <property type="component" value="Unassembled WGS sequence"/>
</dbReference>
<evidence type="ECO:0000313" key="3">
    <source>
        <dbReference type="Proteomes" id="UP000230750"/>
    </source>
</evidence>
<gene>
    <name evidence="2" type="ORF">BSL78_19356</name>
</gene>
<proteinExistence type="predicted"/>
<evidence type="ECO:0000313" key="2">
    <source>
        <dbReference type="EMBL" id="PIK43791.1"/>
    </source>
</evidence>
<organism evidence="2 3">
    <name type="scientific">Stichopus japonicus</name>
    <name type="common">Sea cucumber</name>
    <dbReference type="NCBI Taxonomy" id="307972"/>
    <lineage>
        <taxon>Eukaryota</taxon>
        <taxon>Metazoa</taxon>
        <taxon>Echinodermata</taxon>
        <taxon>Eleutherozoa</taxon>
        <taxon>Echinozoa</taxon>
        <taxon>Holothuroidea</taxon>
        <taxon>Aspidochirotacea</taxon>
        <taxon>Aspidochirotida</taxon>
        <taxon>Stichopodidae</taxon>
        <taxon>Apostichopus</taxon>
    </lineage>
</organism>
<comment type="caution">
    <text evidence="2">The sequence shown here is derived from an EMBL/GenBank/DDBJ whole genome shotgun (WGS) entry which is preliminary data.</text>
</comment>
<keyword evidence="3" id="KW-1185">Reference proteome</keyword>
<accession>A0A2G8K705</accession>
<protein>
    <submittedName>
        <fullName evidence="2">Uncharacterized protein</fullName>
    </submittedName>
</protein>
<reference evidence="2 3" key="1">
    <citation type="journal article" date="2017" name="PLoS Biol.">
        <title>The sea cucumber genome provides insights into morphological evolution and visceral regeneration.</title>
        <authorList>
            <person name="Zhang X."/>
            <person name="Sun L."/>
            <person name="Yuan J."/>
            <person name="Sun Y."/>
            <person name="Gao Y."/>
            <person name="Zhang L."/>
            <person name="Li S."/>
            <person name="Dai H."/>
            <person name="Hamel J.F."/>
            <person name="Liu C."/>
            <person name="Yu Y."/>
            <person name="Liu S."/>
            <person name="Lin W."/>
            <person name="Guo K."/>
            <person name="Jin S."/>
            <person name="Xu P."/>
            <person name="Storey K.B."/>
            <person name="Huan P."/>
            <person name="Zhang T."/>
            <person name="Zhou Y."/>
            <person name="Zhang J."/>
            <person name="Lin C."/>
            <person name="Li X."/>
            <person name="Xing L."/>
            <person name="Huo D."/>
            <person name="Sun M."/>
            <person name="Wang L."/>
            <person name="Mercier A."/>
            <person name="Li F."/>
            <person name="Yang H."/>
            <person name="Xiang J."/>
        </authorList>
    </citation>
    <scope>NUCLEOTIDE SEQUENCE [LARGE SCALE GENOMIC DNA]</scope>
    <source>
        <strain evidence="2">Shaxun</strain>
        <tissue evidence="2">Muscle</tissue>
    </source>
</reference>
<dbReference type="EMBL" id="MRZV01000825">
    <property type="protein sequence ID" value="PIK43791.1"/>
    <property type="molecule type" value="Genomic_DNA"/>
</dbReference>
<dbReference type="AlphaFoldDB" id="A0A2G8K705"/>
<name>A0A2G8K705_STIJA</name>
<evidence type="ECO:0000256" key="1">
    <source>
        <dbReference type="SAM" id="MobiDB-lite"/>
    </source>
</evidence>